<organism evidence="1 2">
    <name type="scientific">Pleuronectes platessa</name>
    <name type="common">European plaice</name>
    <dbReference type="NCBI Taxonomy" id="8262"/>
    <lineage>
        <taxon>Eukaryota</taxon>
        <taxon>Metazoa</taxon>
        <taxon>Chordata</taxon>
        <taxon>Craniata</taxon>
        <taxon>Vertebrata</taxon>
        <taxon>Euteleostomi</taxon>
        <taxon>Actinopterygii</taxon>
        <taxon>Neopterygii</taxon>
        <taxon>Teleostei</taxon>
        <taxon>Neoteleostei</taxon>
        <taxon>Acanthomorphata</taxon>
        <taxon>Carangaria</taxon>
        <taxon>Pleuronectiformes</taxon>
        <taxon>Pleuronectoidei</taxon>
        <taxon>Pleuronectidae</taxon>
        <taxon>Pleuronectes</taxon>
    </lineage>
</organism>
<sequence length="99" mass="10922">MLQDSQLITVTLRGRAPEKIGSQLERMPMRTPPAHCYYVAKTEKRKPGAFVSMCRSDAVVAAGSEECQTTTLESASESVRQYPLTVGAVVLLQRPQVRL</sequence>
<evidence type="ECO:0000313" key="2">
    <source>
        <dbReference type="Proteomes" id="UP001153269"/>
    </source>
</evidence>
<accession>A0A9N7Z8A6</accession>
<dbReference type="EMBL" id="CADEAL010004204">
    <property type="protein sequence ID" value="CAB1454261.1"/>
    <property type="molecule type" value="Genomic_DNA"/>
</dbReference>
<keyword evidence="2" id="KW-1185">Reference proteome</keyword>
<comment type="caution">
    <text evidence="1">The sequence shown here is derived from an EMBL/GenBank/DDBJ whole genome shotgun (WGS) entry which is preliminary data.</text>
</comment>
<evidence type="ECO:0000313" key="1">
    <source>
        <dbReference type="EMBL" id="CAB1454261.1"/>
    </source>
</evidence>
<name>A0A9N7Z8A6_PLEPL</name>
<dbReference type="Proteomes" id="UP001153269">
    <property type="component" value="Unassembled WGS sequence"/>
</dbReference>
<gene>
    <name evidence="1" type="ORF">PLEPLA_LOCUS42025</name>
</gene>
<reference evidence="1" key="1">
    <citation type="submission" date="2020-03" db="EMBL/GenBank/DDBJ databases">
        <authorList>
            <person name="Weist P."/>
        </authorList>
    </citation>
    <scope>NUCLEOTIDE SEQUENCE</scope>
</reference>
<dbReference type="AlphaFoldDB" id="A0A9N7Z8A6"/>
<proteinExistence type="predicted"/>
<protein>
    <submittedName>
        <fullName evidence="1">Uncharacterized protein</fullName>
    </submittedName>
</protein>